<dbReference type="EMBL" id="QLNT01000011">
    <property type="protein sequence ID" value="KAF3069958.1"/>
    <property type="molecule type" value="Genomic_DNA"/>
</dbReference>
<proteinExistence type="predicted"/>
<protein>
    <submittedName>
        <fullName evidence="2">Uncharacterized protein</fullName>
    </submittedName>
</protein>
<reference evidence="2 3" key="1">
    <citation type="submission" date="2018-06" db="EMBL/GenBank/DDBJ databases">
        <title>Genome analysis of cellulolytic fungus Trichoderma lentiforme CFAM-422.</title>
        <authorList>
            <person name="Steindorff A.S."/>
            <person name="Formighieri E.F."/>
            <person name="Midorikawa G.E.O."/>
            <person name="Tamietti M.S."/>
            <person name="Ramos E.Z."/>
            <person name="Silva A.S."/>
            <person name="Bon E.P.S."/>
            <person name="Mendes T.D."/>
            <person name="Damaso M.C.T."/>
            <person name="Favaro L.C.L."/>
        </authorList>
    </citation>
    <scope>NUCLEOTIDE SEQUENCE [LARGE SCALE GENOMIC DNA]</scope>
    <source>
        <strain evidence="2 3">CFAM-422</strain>
    </source>
</reference>
<evidence type="ECO:0000313" key="3">
    <source>
        <dbReference type="Proteomes" id="UP000801864"/>
    </source>
</evidence>
<dbReference type="AlphaFoldDB" id="A0A9P4XE32"/>
<feature type="compositionally biased region" description="Polar residues" evidence="1">
    <location>
        <begin position="46"/>
        <end position="63"/>
    </location>
</feature>
<accession>A0A9P4XE32</accession>
<keyword evidence="3" id="KW-1185">Reference proteome</keyword>
<evidence type="ECO:0000256" key="1">
    <source>
        <dbReference type="SAM" id="MobiDB-lite"/>
    </source>
</evidence>
<gene>
    <name evidence="2" type="ORF">CFAM422_006641</name>
</gene>
<organism evidence="2 3">
    <name type="scientific">Trichoderma lentiforme</name>
    <dbReference type="NCBI Taxonomy" id="1567552"/>
    <lineage>
        <taxon>Eukaryota</taxon>
        <taxon>Fungi</taxon>
        <taxon>Dikarya</taxon>
        <taxon>Ascomycota</taxon>
        <taxon>Pezizomycotina</taxon>
        <taxon>Sordariomycetes</taxon>
        <taxon>Hypocreomycetidae</taxon>
        <taxon>Hypocreales</taxon>
        <taxon>Hypocreaceae</taxon>
        <taxon>Trichoderma</taxon>
    </lineage>
</organism>
<dbReference type="Proteomes" id="UP000801864">
    <property type="component" value="Unassembled WGS sequence"/>
</dbReference>
<name>A0A9P4XE32_9HYPO</name>
<sequence>MPLMSFKLVGRLSRDFSSQDDTESISTCQGAEQICSNRVARTVTSDGQVQPSANTCPNETDQSLIGKIGGEGSNNSIPKNINRGLGVSESVEGQVANTFRRLSPHVRARSIRDRDAWLARVNAQRKQWPFAD</sequence>
<feature type="region of interest" description="Disordered" evidence="1">
    <location>
        <begin position="46"/>
        <end position="84"/>
    </location>
</feature>
<evidence type="ECO:0000313" key="2">
    <source>
        <dbReference type="EMBL" id="KAF3069958.1"/>
    </source>
</evidence>
<comment type="caution">
    <text evidence="2">The sequence shown here is derived from an EMBL/GenBank/DDBJ whole genome shotgun (WGS) entry which is preliminary data.</text>
</comment>